<protein>
    <submittedName>
        <fullName evidence="2">Uncharacterized protein</fullName>
    </submittedName>
</protein>
<evidence type="ECO:0000313" key="2">
    <source>
        <dbReference type="EMBL" id="MPY39744.1"/>
    </source>
</evidence>
<comment type="caution">
    <text evidence="2">The sequence shown here is derived from an EMBL/GenBank/DDBJ whole genome shotgun (WGS) entry which is preliminary data.</text>
</comment>
<feature type="region of interest" description="Disordered" evidence="1">
    <location>
        <begin position="31"/>
        <end position="63"/>
    </location>
</feature>
<dbReference type="Proteomes" id="UP000326979">
    <property type="component" value="Unassembled WGS sequence"/>
</dbReference>
<dbReference type="EMBL" id="VJZE01000030">
    <property type="protein sequence ID" value="MPY39744.1"/>
    <property type="molecule type" value="Genomic_DNA"/>
</dbReference>
<name>A0A5N8W089_9ACTN</name>
<organism evidence="2 3">
    <name type="scientific">Streptomyces phyllanthi</name>
    <dbReference type="NCBI Taxonomy" id="1803180"/>
    <lineage>
        <taxon>Bacteria</taxon>
        <taxon>Bacillati</taxon>
        <taxon>Actinomycetota</taxon>
        <taxon>Actinomycetes</taxon>
        <taxon>Kitasatosporales</taxon>
        <taxon>Streptomycetaceae</taxon>
        <taxon>Streptomyces</taxon>
    </lineage>
</organism>
<evidence type="ECO:0000313" key="3">
    <source>
        <dbReference type="Proteomes" id="UP000326979"/>
    </source>
</evidence>
<feature type="compositionally biased region" description="Basic and acidic residues" evidence="1">
    <location>
        <begin position="50"/>
        <end position="63"/>
    </location>
</feature>
<evidence type="ECO:0000256" key="1">
    <source>
        <dbReference type="SAM" id="MobiDB-lite"/>
    </source>
</evidence>
<reference evidence="2 3" key="1">
    <citation type="submission" date="2019-07" db="EMBL/GenBank/DDBJ databases">
        <title>New species of Amycolatopsis and Streptomyces.</title>
        <authorList>
            <person name="Duangmal K."/>
            <person name="Teo W.F.A."/>
            <person name="Lipun K."/>
        </authorList>
    </citation>
    <scope>NUCLEOTIDE SEQUENCE [LARGE SCALE GENOMIC DNA]</scope>
    <source>
        <strain evidence="2 3">TISTR 2346</strain>
    </source>
</reference>
<gene>
    <name evidence="2" type="ORF">FNH04_07375</name>
</gene>
<dbReference type="AlphaFoldDB" id="A0A5N8W089"/>
<sequence length="63" mass="6950">MNSRVVTAPQTYGRQRVVGLLHDADLRRGLECPGDPVTARVTDGQQDHWPSAEHHTDRPGGHP</sequence>
<proteinExistence type="predicted"/>
<accession>A0A5N8W089</accession>
<keyword evidence="3" id="KW-1185">Reference proteome</keyword>